<feature type="region of interest" description="Disordered" evidence="6">
    <location>
        <begin position="1"/>
        <end position="21"/>
    </location>
</feature>
<sequence>MAPSAPPPMGPGGQMPDWTKTPLVPPPSGVPNFVDPPSQAPMAIAVSSVMLALMVPTVLMRFYARTNIVAGVGADDWVGLIAAIFTGGYTIYSIVLFTLPGLGPHLWDIPAVVFFDPKFGLRMLFTEVLYCPSAYFTKLSMFLLYKRVFVAPGSKTKHFVNYGLWATTVLYFALLILNFAFCIPDTSLVNGGSCSTKGGQVGWAQSAVNITTDIYLLAIPPSVIRQLHISTRRKWGVAGIFILGVAATAASIIALAQRIILVGKVPDFSWTVIPAAIATICELNLGVICSCLPAVSVIFRKNTSAAKNGSRFGWSLQHLMSRTFKTRTQSSTEASVSKKHDASSDSNVDTINLVSVSSDQGNDRPRTLSYKQLK</sequence>
<dbReference type="GO" id="GO:0016020">
    <property type="term" value="C:membrane"/>
    <property type="evidence" value="ECO:0007669"/>
    <property type="project" value="UniProtKB-SubCell"/>
</dbReference>
<dbReference type="Pfam" id="PF20684">
    <property type="entry name" value="Fung_rhodopsin"/>
    <property type="match status" value="1"/>
</dbReference>
<name>A0A6A6DJY1_9PEZI</name>
<evidence type="ECO:0000313" key="9">
    <source>
        <dbReference type="EMBL" id="KAF2179243.1"/>
    </source>
</evidence>
<proteinExistence type="inferred from homology"/>
<keyword evidence="3 7" id="KW-1133">Transmembrane helix</keyword>
<accession>A0A6A6DJY1</accession>
<evidence type="ECO:0000256" key="5">
    <source>
        <dbReference type="ARBA" id="ARBA00038359"/>
    </source>
</evidence>
<feature type="compositionally biased region" description="Polar residues" evidence="6">
    <location>
        <begin position="344"/>
        <end position="360"/>
    </location>
</feature>
<evidence type="ECO:0000256" key="1">
    <source>
        <dbReference type="ARBA" id="ARBA00004141"/>
    </source>
</evidence>
<evidence type="ECO:0000256" key="2">
    <source>
        <dbReference type="ARBA" id="ARBA00022692"/>
    </source>
</evidence>
<feature type="transmembrane region" description="Helical" evidence="7">
    <location>
        <begin position="235"/>
        <end position="260"/>
    </location>
</feature>
<feature type="transmembrane region" description="Helical" evidence="7">
    <location>
        <begin position="272"/>
        <end position="299"/>
    </location>
</feature>
<evidence type="ECO:0000259" key="8">
    <source>
        <dbReference type="Pfam" id="PF20684"/>
    </source>
</evidence>
<feature type="transmembrane region" description="Helical" evidence="7">
    <location>
        <begin position="76"/>
        <end position="99"/>
    </location>
</feature>
<dbReference type="Proteomes" id="UP000800200">
    <property type="component" value="Unassembled WGS sequence"/>
</dbReference>
<keyword evidence="4 7" id="KW-0472">Membrane</keyword>
<feature type="domain" description="Rhodopsin" evidence="8">
    <location>
        <begin position="60"/>
        <end position="300"/>
    </location>
</feature>
<dbReference type="AlphaFoldDB" id="A0A6A6DJY1"/>
<dbReference type="OrthoDB" id="444631at2759"/>
<feature type="transmembrane region" description="Helical" evidence="7">
    <location>
        <begin position="119"/>
        <end position="138"/>
    </location>
</feature>
<organism evidence="9 10">
    <name type="scientific">Zopfia rhizophila CBS 207.26</name>
    <dbReference type="NCBI Taxonomy" id="1314779"/>
    <lineage>
        <taxon>Eukaryota</taxon>
        <taxon>Fungi</taxon>
        <taxon>Dikarya</taxon>
        <taxon>Ascomycota</taxon>
        <taxon>Pezizomycotina</taxon>
        <taxon>Dothideomycetes</taxon>
        <taxon>Dothideomycetes incertae sedis</taxon>
        <taxon>Zopfiaceae</taxon>
        <taxon>Zopfia</taxon>
    </lineage>
</organism>
<evidence type="ECO:0000256" key="3">
    <source>
        <dbReference type="ARBA" id="ARBA00022989"/>
    </source>
</evidence>
<keyword evidence="10" id="KW-1185">Reference proteome</keyword>
<dbReference type="InterPro" id="IPR049326">
    <property type="entry name" value="Rhodopsin_dom_fungi"/>
</dbReference>
<feature type="compositionally biased region" description="Pro residues" evidence="6">
    <location>
        <begin position="1"/>
        <end position="10"/>
    </location>
</feature>
<feature type="transmembrane region" description="Helical" evidence="7">
    <location>
        <begin position="42"/>
        <end position="64"/>
    </location>
</feature>
<dbReference type="InterPro" id="IPR052337">
    <property type="entry name" value="SAT4-like"/>
</dbReference>
<feature type="transmembrane region" description="Helical" evidence="7">
    <location>
        <begin position="201"/>
        <end position="223"/>
    </location>
</feature>
<feature type="region of interest" description="Disordered" evidence="6">
    <location>
        <begin position="330"/>
        <end position="374"/>
    </location>
</feature>
<gene>
    <name evidence="9" type="ORF">K469DRAFT_674414</name>
</gene>
<comment type="similarity">
    <text evidence="5">Belongs to the SAT4 family.</text>
</comment>
<evidence type="ECO:0000256" key="6">
    <source>
        <dbReference type="SAM" id="MobiDB-lite"/>
    </source>
</evidence>
<reference evidence="9" key="1">
    <citation type="journal article" date="2020" name="Stud. Mycol.">
        <title>101 Dothideomycetes genomes: a test case for predicting lifestyles and emergence of pathogens.</title>
        <authorList>
            <person name="Haridas S."/>
            <person name="Albert R."/>
            <person name="Binder M."/>
            <person name="Bloem J."/>
            <person name="Labutti K."/>
            <person name="Salamov A."/>
            <person name="Andreopoulos B."/>
            <person name="Baker S."/>
            <person name="Barry K."/>
            <person name="Bills G."/>
            <person name="Bluhm B."/>
            <person name="Cannon C."/>
            <person name="Castanera R."/>
            <person name="Culley D."/>
            <person name="Daum C."/>
            <person name="Ezra D."/>
            <person name="Gonzalez J."/>
            <person name="Henrissat B."/>
            <person name="Kuo A."/>
            <person name="Liang C."/>
            <person name="Lipzen A."/>
            <person name="Lutzoni F."/>
            <person name="Magnuson J."/>
            <person name="Mondo S."/>
            <person name="Nolan M."/>
            <person name="Ohm R."/>
            <person name="Pangilinan J."/>
            <person name="Park H.-J."/>
            <person name="Ramirez L."/>
            <person name="Alfaro M."/>
            <person name="Sun H."/>
            <person name="Tritt A."/>
            <person name="Yoshinaga Y."/>
            <person name="Zwiers L.-H."/>
            <person name="Turgeon B."/>
            <person name="Goodwin S."/>
            <person name="Spatafora J."/>
            <person name="Crous P."/>
            <person name="Grigoriev I."/>
        </authorList>
    </citation>
    <scope>NUCLEOTIDE SEQUENCE</scope>
    <source>
        <strain evidence="9">CBS 207.26</strain>
    </source>
</reference>
<dbReference type="EMBL" id="ML994668">
    <property type="protein sequence ID" value="KAF2179243.1"/>
    <property type="molecule type" value="Genomic_DNA"/>
</dbReference>
<keyword evidence="2 7" id="KW-0812">Transmembrane</keyword>
<dbReference type="PANTHER" id="PTHR33048">
    <property type="entry name" value="PTH11-LIKE INTEGRAL MEMBRANE PROTEIN (AFU_ORTHOLOGUE AFUA_5G11245)"/>
    <property type="match status" value="1"/>
</dbReference>
<evidence type="ECO:0000313" key="10">
    <source>
        <dbReference type="Proteomes" id="UP000800200"/>
    </source>
</evidence>
<comment type="subcellular location">
    <subcellularLocation>
        <location evidence="1">Membrane</location>
        <topology evidence="1">Multi-pass membrane protein</topology>
    </subcellularLocation>
</comment>
<dbReference type="PANTHER" id="PTHR33048:SF158">
    <property type="entry name" value="MEMBRANE PROTEIN PTH11-LIKE, PUTATIVE-RELATED"/>
    <property type="match status" value="1"/>
</dbReference>
<evidence type="ECO:0000256" key="7">
    <source>
        <dbReference type="SAM" id="Phobius"/>
    </source>
</evidence>
<protein>
    <recommendedName>
        <fullName evidence="8">Rhodopsin domain-containing protein</fullName>
    </recommendedName>
</protein>
<evidence type="ECO:0000256" key="4">
    <source>
        <dbReference type="ARBA" id="ARBA00023136"/>
    </source>
</evidence>
<feature type="transmembrane region" description="Helical" evidence="7">
    <location>
        <begin position="159"/>
        <end position="181"/>
    </location>
</feature>